<organism evidence="2 3">
    <name type="scientific">Deinococcus ruber</name>
    <dbReference type="NCBI Taxonomy" id="1848197"/>
    <lineage>
        <taxon>Bacteria</taxon>
        <taxon>Thermotogati</taxon>
        <taxon>Deinococcota</taxon>
        <taxon>Deinococci</taxon>
        <taxon>Deinococcales</taxon>
        <taxon>Deinococcaceae</taxon>
        <taxon>Deinococcus</taxon>
    </lineage>
</organism>
<keyword evidence="3" id="KW-1185">Reference proteome</keyword>
<keyword evidence="1" id="KW-0472">Membrane</keyword>
<keyword evidence="1" id="KW-1133">Transmembrane helix</keyword>
<comment type="caution">
    <text evidence="2">The sequence shown here is derived from an EMBL/GenBank/DDBJ whole genome shotgun (WGS) entry which is preliminary data.</text>
</comment>
<dbReference type="AlphaFoldDB" id="A0A918F1N8"/>
<evidence type="ECO:0000313" key="2">
    <source>
        <dbReference type="EMBL" id="GGQ99334.1"/>
    </source>
</evidence>
<evidence type="ECO:0000313" key="3">
    <source>
        <dbReference type="Proteomes" id="UP000603865"/>
    </source>
</evidence>
<feature type="transmembrane region" description="Helical" evidence="1">
    <location>
        <begin position="29"/>
        <end position="48"/>
    </location>
</feature>
<keyword evidence="1" id="KW-0812">Transmembrane</keyword>
<name>A0A918F1N8_9DEIO</name>
<protein>
    <submittedName>
        <fullName evidence="2">Uncharacterized protein</fullName>
    </submittedName>
</protein>
<gene>
    <name evidence="2" type="ORF">GCM10008957_10130</name>
</gene>
<evidence type="ECO:0000256" key="1">
    <source>
        <dbReference type="SAM" id="Phobius"/>
    </source>
</evidence>
<reference evidence="2" key="2">
    <citation type="submission" date="2020-09" db="EMBL/GenBank/DDBJ databases">
        <authorList>
            <person name="Sun Q."/>
            <person name="Ohkuma M."/>
        </authorList>
    </citation>
    <scope>NUCLEOTIDE SEQUENCE</scope>
    <source>
        <strain evidence="2">JCM 31311</strain>
    </source>
</reference>
<sequence length="84" mass="8975">MQGVLWVLALLSGHALVEGMLKAHRAVSGWELAAYVLLLPVFVLMAVSAHTWRALLGRAVLLSTLTFAYLLWAGLTAQPGFGGT</sequence>
<accession>A0A918F1N8</accession>
<proteinExistence type="predicted"/>
<reference evidence="2" key="1">
    <citation type="journal article" date="2014" name="Int. J. Syst. Evol. Microbiol.">
        <title>Complete genome sequence of Corynebacterium casei LMG S-19264T (=DSM 44701T), isolated from a smear-ripened cheese.</title>
        <authorList>
            <consortium name="US DOE Joint Genome Institute (JGI-PGF)"/>
            <person name="Walter F."/>
            <person name="Albersmeier A."/>
            <person name="Kalinowski J."/>
            <person name="Ruckert C."/>
        </authorList>
    </citation>
    <scope>NUCLEOTIDE SEQUENCE</scope>
    <source>
        <strain evidence="2">JCM 31311</strain>
    </source>
</reference>
<dbReference type="Proteomes" id="UP000603865">
    <property type="component" value="Unassembled WGS sequence"/>
</dbReference>
<feature type="transmembrane region" description="Helical" evidence="1">
    <location>
        <begin position="55"/>
        <end position="75"/>
    </location>
</feature>
<dbReference type="EMBL" id="BMQL01000003">
    <property type="protein sequence ID" value="GGQ99334.1"/>
    <property type="molecule type" value="Genomic_DNA"/>
</dbReference>